<evidence type="ECO:0000313" key="3">
    <source>
        <dbReference type="Proteomes" id="UP000479000"/>
    </source>
</evidence>
<gene>
    <name evidence="1" type="ORF">NTEN_LOCUS22814</name>
    <name evidence="2" type="ORF">NTEN_LOCUS22815</name>
</gene>
<evidence type="ECO:0000313" key="1">
    <source>
        <dbReference type="EMBL" id="CAB0019102.1"/>
    </source>
</evidence>
<protein>
    <submittedName>
        <fullName evidence="1">Uncharacterized protein</fullName>
    </submittedName>
</protein>
<proteinExistence type="predicted"/>
<dbReference type="EMBL" id="CADCXU010033769">
    <property type="protein sequence ID" value="CAB0019102.1"/>
    <property type="molecule type" value="Genomic_DNA"/>
</dbReference>
<dbReference type="AlphaFoldDB" id="A0A6H5HLE2"/>
<evidence type="ECO:0000313" key="2">
    <source>
        <dbReference type="EMBL" id="CAB0019103.1"/>
    </source>
</evidence>
<dbReference type="EMBL" id="CADCXU010033770">
    <property type="protein sequence ID" value="CAB0019103.1"/>
    <property type="molecule type" value="Genomic_DNA"/>
</dbReference>
<sequence length="70" mass="8100">MVVTIFRRLCLCVGLSSRDYASFIAGERTFTMLRFRERLGDMKRNLGSCDGFAQRRALIPDQNIFYEISS</sequence>
<name>A0A6H5HLE2_9HEMI</name>
<feature type="non-terminal residue" evidence="1">
    <location>
        <position position="70"/>
    </location>
</feature>
<accession>A0A6H5HLE2</accession>
<dbReference type="Proteomes" id="UP000479000">
    <property type="component" value="Unassembled WGS sequence"/>
</dbReference>
<organism evidence="1 3">
    <name type="scientific">Nesidiocoris tenuis</name>
    <dbReference type="NCBI Taxonomy" id="355587"/>
    <lineage>
        <taxon>Eukaryota</taxon>
        <taxon>Metazoa</taxon>
        <taxon>Ecdysozoa</taxon>
        <taxon>Arthropoda</taxon>
        <taxon>Hexapoda</taxon>
        <taxon>Insecta</taxon>
        <taxon>Pterygota</taxon>
        <taxon>Neoptera</taxon>
        <taxon>Paraneoptera</taxon>
        <taxon>Hemiptera</taxon>
        <taxon>Heteroptera</taxon>
        <taxon>Panheteroptera</taxon>
        <taxon>Cimicomorpha</taxon>
        <taxon>Miridae</taxon>
        <taxon>Dicyphina</taxon>
        <taxon>Nesidiocoris</taxon>
    </lineage>
</organism>
<reference evidence="1 3" key="1">
    <citation type="submission" date="2020-02" db="EMBL/GenBank/DDBJ databases">
        <authorList>
            <person name="Ferguson B K."/>
        </authorList>
    </citation>
    <scope>NUCLEOTIDE SEQUENCE [LARGE SCALE GENOMIC DNA]</scope>
</reference>
<keyword evidence="3" id="KW-1185">Reference proteome</keyword>